<dbReference type="SUPFAM" id="SSF52540">
    <property type="entry name" value="P-loop containing nucleoside triphosphate hydrolases"/>
    <property type="match status" value="1"/>
</dbReference>
<dbReference type="KEGG" id="omr:OXIME_000830"/>
<dbReference type="Gene3D" id="3.30.450.380">
    <property type="match status" value="1"/>
</dbReference>
<keyword evidence="4" id="KW-1185">Reference proteome</keyword>
<organism evidence="3 4">
    <name type="scientific">Oxyplasma meridianum</name>
    <dbReference type="NCBI Taxonomy" id="3073602"/>
    <lineage>
        <taxon>Archaea</taxon>
        <taxon>Methanobacteriati</taxon>
        <taxon>Thermoplasmatota</taxon>
        <taxon>Thermoplasmata</taxon>
        <taxon>Thermoplasmatales</taxon>
        <taxon>Thermoplasmataceae</taxon>
        <taxon>Oxyplasma</taxon>
    </lineage>
</organism>
<dbReference type="Proteomes" id="UP001451606">
    <property type="component" value="Chromosome"/>
</dbReference>
<dbReference type="GeneID" id="95967563"/>
<protein>
    <submittedName>
        <fullName evidence="3">Type II/IV secretion system ATPase subunit</fullName>
    </submittedName>
</protein>
<dbReference type="RefSeq" id="WP_393972210.1">
    <property type="nucleotide sequence ID" value="NZ_CP133772.1"/>
</dbReference>
<dbReference type="Gene3D" id="3.40.50.300">
    <property type="entry name" value="P-loop containing nucleotide triphosphate hydrolases"/>
    <property type="match status" value="1"/>
</dbReference>
<dbReference type="InterPro" id="IPR050921">
    <property type="entry name" value="T4SS_GSP_E_ATPase"/>
</dbReference>
<dbReference type="GO" id="GO:0016887">
    <property type="term" value="F:ATP hydrolysis activity"/>
    <property type="evidence" value="ECO:0007669"/>
    <property type="project" value="InterPro"/>
</dbReference>
<dbReference type="Pfam" id="PF00437">
    <property type="entry name" value="T2SSE"/>
    <property type="match status" value="1"/>
</dbReference>
<proteinExistence type="inferred from homology"/>
<evidence type="ECO:0000313" key="3">
    <source>
        <dbReference type="EMBL" id="WYY00265.1"/>
    </source>
</evidence>
<dbReference type="CDD" id="cd01130">
    <property type="entry name" value="VirB11-like_ATPase"/>
    <property type="match status" value="1"/>
</dbReference>
<sequence>MEAGDDSFFKNYDLLSEKDLIPNFSKYQICRKKSDGSIYYFLHEPILSDSSRFILEKMKKNALEGRSIGNPSMEIDSQIEAMAKNMNLTMDTQQKRYIAYYFGRDLFGMERIESLLRDGDIEDISCDRAGLGIYIYHRKYGYIPTNIMFEDEIELSRFVKMMSQKSGKSLSLSTPVIDANLPDGSRLQASLGQEVTTNGSSFTIRKFRSVPFSPIDLISTWTTSSRIFAYLWILSEYGSNIVVVGGTATGKTTFLNSILLFIPPEKKIITIEDTKELNLFHENWVSTVTRPGYGMPGPDGKVEGEIDMFDLLTISLRQRPNYIVLGEVRGREAFTVFQAMSVGRYGYTTFHADDVNTFVHRLEAKPINIPRNLIISIDAIVLLEAFQGKSGTERRVKSISEIKEIDPLTNDLIINEVYSFNGNGYDTSGFSYILKRIAEKEGKTEAEMEHELLLREKILSKLQEKHTYDFREVGRIIKRFYKARESVLHDLGIEI</sequence>
<comment type="similarity">
    <text evidence="1">Belongs to the GSP E family.</text>
</comment>
<evidence type="ECO:0000256" key="1">
    <source>
        <dbReference type="ARBA" id="ARBA00006611"/>
    </source>
</evidence>
<name>A0AAX4NHR6_9ARCH</name>
<feature type="domain" description="Bacterial type II secretion system protein E" evidence="2">
    <location>
        <begin position="169"/>
        <end position="367"/>
    </location>
</feature>
<evidence type="ECO:0000259" key="2">
    <source>
        <dbReference type="Pfam" id="PF00437"/>
    </source>
</evidence>
<evidence type="ECO:0000313" key="4">
    <source>
        <dbReference type="Proteomes" id="UP001451606"/>
    </source>
</evidence>
<dbReference type="EMBL" id="CP133772">
    <property type="protein sequence ID" value="WYY00265.1"/>
    <property type="molecule type" value="Genomic_DNA"/>
</dbReference>
<accession>A0AAX4NHR6</accession>
<dbReference type="PANTHER" id="PTHR30486:SF6">
    <property type="entry name" value="TYPE IV PILUS RETRACTATION ATPASE PILT"/>
    <property type="match status" value="1"/>
</dbReference>
<dbReference type="InterPro" id="IPR027417">
    <property type="entry name" value="P-loop_NTPase"/>
</dbReference>
<dbReference type="AlphaFoldDB" id="A0AAX4NHR6"/>
<dbReference type="PANTHER" id="PTHR30486">
    <property type="entry name" value="TWITCHING MOTILITY PROTEIN PILT"/>
    <property type="match status" value="1"/>
</dbReference>
<dbReference type="InterPro" id="IPR001482">
    <property type="entry name" value="T2SS/T4SS_dom"/>
</dbReference>
<reference evidence="3 4" key="1">
    <citation type="submission" date="2023-09" db="EMBL/GenBank/DDBJ databases">
        <authorList>
            <person name="Golyshina O.V."/>
            <person name="Lunev E.A."/>
            <person name="Bargiela R."/>
            <person name="Gaines M.C."/>
            <person name="Daum B."/>
            <person name="Bale N.J."/>
            <person name="Koenen M."/>
            <person name="Sinninghe Damst J.S."/>
            <person name="Yakimov M."/>
            <person name="Golyshin P.N."/>
        </authorList>
    </citation>
    <scope>NUCLEOTIDE SEQUENCE [LARGE SCALE GENOMIC DNA]</scope>
    <source>
        <strain evidence="3 4">M1</strain>
    </source>
</reference>
<gene>
    <name evidence="3" type="ORF">OXIME_000830</name>
</gene>